<evidence type="ECO:0000313" key="3">
    <source>
        <dbReference type="EMBL" id="EXG81990.1"/>
    </source>
</evidence>
<dbReference type="Proteomes" id="UP000021053">
    <property type="component" value="Unassembled WGS sequence"/>
</dbReference>
<protein>
    <submittedName>
        <fullName evidence="3">Uncharacterized protein</fullName>
    </submittedName>
</protein>
<comment type="caution">
    <text evidence="3">The sequence shown here is derived from an EMBL/GenBank/DDBJ whole genome shotgun (WGS) entry which is preliminary data.</text>
</comment>
<keyword evidence="2" id="KW-0812">Transmembrane</keyword>
<reference evidence="3 4" key="1">
    <citation type="submission" date="2013-07" db="EMBL/GenBank/DDBJ databases">
        <authorList>
            <consortium name="DOE Joint Genome Institute"/>
            <person name="Eisen J."/>
            <person name="Huntemann M."/>
            <person name="Han J."/>
            <person name="Chen A."/>
            <person name="Kyrpides N."/>
            <person name="Mavromatis K."/>
            <person name="Markowitz V."/>
            <person name="Palaniappan K."/>
            <person name="Ivanova N."/>
            <person name="Schaumberg A."/>
            <person name="Pati A."/>
            <person name="Liolios K."/>
            <person name="Nordberg H.P."/>
            <person name="Cantor M.N."/>
            <person name="Hua S.X."/>
            <person name="Woyke T."/>
        </authorList>
    </citation>
    <scope>NUCLEOTIDE SEQUENCE [LARGE SCALE GENOMIC DNA]</scope>
    <source>
        <strain evidence="3 4">DSM 44712</strain>
    </source>
</reference>
<dbReference type="HOGENOM" id="CLU_2989055_0_0_11"/>
<keyword evidence="2" id="KW-1133">Transmembrane helix</keyword>
<evidence type="ECO:0000256" key="1">
    <source>
        <dbReference type="SAM" id="MobiDB-lite"/>
    </source>
</evidence>
<feature type="region of interest" description="Disordered" evidence="1">
    <location>
        <begin position="33"/>
        <end position="57"/>
    </location>
</feature>
<keyword evidence="4" id="KW-1185">Reference proteome</keyword>
<accession>A0A010YP74</accession>
<feature type="compositionally biased region" description="Basic and acidic residues" evidence="1">
    <location>
        <begin position="33"/>
        <end position="43"/>
    </location>
</feature>
<sequence length="57" mass="5881">MVTFTGVDLGDLAAILGALINLGIAVAQKLRKERVADRPDDSATGKAVQVSPTDLST</sequence>
<evidence type="ECO:0000256" key="2">
    <source>
        <dbReference type="SAM" id="Phobius"/>
    </source>
</evidence>
<dbReference type="EMBL" id="JFBT01000001">
    <property type="protein sequence ID" value="EXG81990.1"/>
    <property type="molecule type" value="Genomic_DNA"/>
</dbReference>
<dbReference type="RefSeq" id="WP_157017703.1">
    <property type="nucleotide sequence ID" value="NZ_KK073874.1"/>
</dbReference>
<name>A0A010YP74_9ACTN</name>
<dbReference type="AlphaFoldDB" id="A0A010YP74"/>
<feature type="transmembrane region" description="Helical" evidence="2">
    <location>
        <begin position="12"/>
        <end position="30"/>
    </location>
</feature>
<keyword evidence="2" id="KW-0472">Membrane</keyword>
<gene>
    <name evidence="3" type="ORF">CryarDRAFT_3117</name>
</gene>
<proteinExistence type="predicted"/>
<organism evidence="3 4">
    <name type="scientific">Cryptosporangium arvum DSM 44712</name>
    <dbReference type="NCBI Taxonomy" id="927661"/>
    <lineage>
        <taxon>Bacteria</taxon>
        <taxon>Bacillati</taxon>
        <taxon>Actinomycetota</taxon>
        <taxon>Actinomycetes</taxon>
        <taxon>Cryptosporangiales</taxon>
        <taxon>Cryptosporangiaceae</taxon>
        <taxon>Cryptosporangium</taxon>
    </lineage>
</organism>
<evidence type="ECO:0000313" key="4">
    <source>
        <dbReference type="Proteomes" id="UP000021053"/>
    </source>
</evidence>